<dbReference type="Pfam" id="PF05954">
    <property type="entry name" value="Phage_GPD"/>
    <property type="match status" value="1"/>
</dbReference>
<name>W6TE35_HOLOB</name>
<gene>
    <name evidence="1" type="ORF">P618_200442</name>
</gene>
<accession>W6TE35</accession>
<dbReference type="RefSeq" id="WP_021827491.1">
    <property type="nucleotide sequence ID" value="NZ_AWTR02000048.1"/>
</dbReference>
<evidence type="ECO:0000313" key="1">
    <source>
        <dbReference type="EMBL" id="ETZ07378.1"/>
    </source>
</evidence>
<protein>
    <submittedName>
        <fullName evidence="1">Gene D protein</fullName>
    </submittedName>
</protein>
<sequence>MTPDFNLLVEGQMITGLIRNRLVSIRITDEAGITSDTVEVCLDDRDSLLELPRTGAKLQVSIGYQEAGLVSMGLYIVDEITLEGSPQTMKIKGHAADLKASLKSQKIDEWHQKTIGDLVNAIASKHGYQPRVASQFSSIKLPHIDQTAESDMHLLTRLAQLHGAIAKPANGFLLFVPKGKAKSFTGQLIGGGTLSLDEISSWRVTFAERDQHNSVASYWHNPNKAEPIEEKAGDGDPVHTMRGVYPNSGLAKAAAEAKLERLTRGTQTLNIPLAGLPELVAESKIYLSGFRPGIPSDWIITRAEHTLDSSGYRTAIDASRAFMKKSTNWRQYSTMSNKPKTLSDERFEHAVSFISS</sequence>
<dbReference type="AlphaFoldDB" id="W6TE35"/>
<organism evidence="1 2">
    <name type="scientific">Holospora obtusa F1</name>
    <dbReference type="NCBI Taxonomy" id="1399147"/>
    <lineage>
        <taxon>Bacteria</taxon>
        <taxon>Pseudomonadati</taxon>
        <taxon>Pseudomonadota</taxon>
        <taxon>Alphaproteobacteria</taxon>
        <taxon>Holosporales</taxon>
        <taxon>Holosporaceae</taxon>
        <taxon>Holospora</taxon>
    </lineage>
</organism>
<proteinExistence type="predicted"/>
<dbReference type="OrthoDB" id="7833734at2"/>
<dbReference type="EMBL" id="AWTR02000048">
    <property type="protein sequence ID" value="ETZ07378.1"/>
    <property type="molecule type" value="Genomic_DNA"/>
</dbReference>
<evidence type="ECO:0000313" key="2">
    <source>
        <dbReference type="Proteomes" id="UP000019112"/>
    </source>
</evidence>
<keyword evidence="2" id="KW-1185">Reference proteome</keyword>
<reference evidence="1 2" key="1">
    <citation type="journal article" date="2014" name="FEMS Microbiol. Lett.">
        <title>Draft genome sequences of three Holospora species (Holospora obtusa, Holospora undulata, and Holospora elegans), endonuclear symbiotic bacteria of the ciliate Paramecium caudatum.</title>
        <authorList>
            <person name="Dohra H."/>
            <person name="Tanaka K."/>
            <person name="Suzuki T."/>
            <person name="Fujishima M."/>
            <person name="Suzuki H."/>
        </authorList>
    </citation>
    <scope>NUCLEOTIDE SEQUENCE [LARGE SCALE GENOMIC DNA]</scope>
    <source>
        <strain evidence="1 2">F1</strain>
    </source>
</reference>
<comment type="caution">
    <text evidence="1">The sequence shown here is derived from an EMBL/GenBank/DDBJ whole genome shotgun (WGS) entry which is preliminary data.</text>
</comment>
<dbReference type="STRING" id="1399147.P618_200442"/>
<dbReference type="eggNOG" id="COG3500">
    <property type="taxonomic scope" value="Bacteria"/>
</dbReference>
<dbReference type="SUPFAM" id="SSF69279">
    <property type="entry name" value="Phage tail proteins"/>
    <property type="match status" value="1"/>
</dbReference>
<dbReference type="Proteomes" id="UP000019112">
    <property type="component" value="Unassembled WGS sequence"/>
</dbReference>